<dbReference type="PANTHER" id="PTHR43046">
    <property type="entry name" value="GDP-MANNOSE MANNOSYL HYDROLASE"/>
    <property type="match status" value="1"/>
</dbReference>
<dbReference type="RefSeq" id="WP_120747834.1">
    <property type="nucleotide sequence ID" value="NZ_RBAH01000009.1"/>
</dbReference>
<keyword evidence="7" id="KW-1185">Reference proteome</keyword>
<evidence type="ECO:0000259" key="5">
    <source>
        <dbReference type="PROSITE" id="PS51462"/>
    </source>
</evidence>
<comment type="cofactor">
    <cofactor evidence="1">
        <name>Mg(2+)</name>
        <dbReference type="ChEBI" id="CHEBI:18420"/>
    </cofactor>
</comment>
<dbReference type="Proteomes" id="UP000282311">
    <property type="component" value="Unassembled WGS sequence"/>
</dbReference>
<keyword evidence="6" id="KW-0808">Transferase</keyword>
<dbReference type="GO" id="GO:0016747">
    <property type="term" value="F:acyltransferase activity, transferring groups other than amino-acyl groups"/>
    <property type="evidence" value="ECO:0007669"/>
    <property type="project" value="InterPro"/>
</dbReference>
<name>A0A3B0CIF3_9BACL</name>
<comment type="caution">
    <text evidence="6">The sequence shown here is derived from an EMBL/GenBank/DDBJ whole genome shotgun (WGS) entry which is preliminary data.</text>
</comment>
<dbReference type="InterPro" id="IPR015797">
    <property type="entry name" value="NUDIX_hydrolase-like_dom_sf"/>
</dbReference>
<dbReference type="PROSITE" id="PS51462">
    <property type="entry name" value="NUDIX"/>
    <property type="match status" value="1"/>
</dbReference>
<dbReference type="EMBL" id="RBAH01000009">
    <property type="protein sequence ID" value="RKN84099.1"/>
    <property type="molecule type" value="Genomic_DNA"/>
</dbReference>
<dbReference type="AlphaFoldDB" id="A0A3B0CIF3"/>
<evidence type="ECO:0000256" key="1">
    <source>
        <dbReference type="ARBA" id="ARBA00001946"/>
    </source>
</evidence>
<dbReference type="SUPFAM" id="SSF55811">
    <property type="entry name" value="Nudix"/>
    <property type="match status" value="1"/>
</dbReference>
<protein>
    <submittedName>
        <fullName evidence="6">GNAT family N-acetyltransferase</fullName>
    </submittedName>
</protein>
<evidence type="ECO:0000313" key="7">
    <source>
        <dbReference type="Proteomes" id="UP000282311"/>
    </source>
</evidence>
<dbReference type="PANTHER" id="PTHR43046:SF12">
    <property type="entry name" value="GDP-MANNOSE MANNOSYL HYDROLASE"/>
    <property type="match status" value="1"/>
</dbReference>
<dbReference type="PRINTS" id="PR00502">
    <property type="entry name" value="NUDIXFAMILY"/>
</dbReference>
<dbReference type="SUPFAM" id="SSF55729">
    <property type="entry name" value="Acyl-CoA N-acyltransferases (Nat)"/>
    <property type="match status" value="1"/>
</dbReference>
<dbReference type="Gene3D" id="3.40.630.30">
    <property type="match status" value="1"/>
</dbReference>
<dbReference type="Gene3D" id="3.90.79.10">
    <property type="entry name" value="Nucleoside Triphosphate Pyrophosphohydrolase"/>
    <property type="match status" value="1"/>
</dbReference>
<dbReference type="InterPro" id="IPR000182">
    <property type="entry name" value="GNAT_dom"/>
</dbReference>
<proteinExistence type="predicted"/>
<organism evidence="6 7">
    <name type="scientific">Paenibacillus ginsengarvi</name>
    <dbReference type="NCBI Taxonomy" id="400777"/>
    <lineage>
        <taxon>Bacteria</taxon>
        <taxon>Bacillati</taxon>
        <taxon>Bacillota</taxon>
        <taxon>Bacilli</taxon>
        <taxon>Bacillales</taxon>
        <taxon>Paenibacillaceae</taxon>
        <taxon>Paenibacillus</taxon>
    </lineage>
</organism>
<dbReference type="InterPro" id="IPR016181">
    <property type="entry name" value="Acyl_CoA_acyltransferase"/>
</dbReference>
<gene>
    <name evidence="6" type="ORF">D7M11_13890</name>
</gene>
<evidence type="ECO:0000256" key="3">
    <source>
        <dbReference type="ARBA" id="ARBA00022842"/>
    </source>
</evidence>
<feature type="domain" description="Nudix hydrolase" evidence="5">
    <location>
        <begin position="1"/>
        <end position="131"/>
    </location>
</feature>
<keyword evidence="3" id="KW-0460">Magnesium</keyword>
<dbReference type="CDD" id="cd04301">
    <property type="entry name" value="NAT_SF"/>
    <property type="match status" value="1"/>
</dbReference>
<evidence type="ECO:0000256" key="2">
    <source>
        <dbReference type="ARBA" id="ARBA00022801"/>
    </source>
</evidence>
<dbReference type="InterPro" id="IPR020476">
    <property type="entry name" value="Nudix_hydrolase"/>
</dbReference>
<dbReference type="InterPro" id="IPR000086">
    <property type="entry name" value="NUDIX_hydrolase_dom"/>
</dbReference>
<keyword evidence="2" id="KW-0378">Hydrolase</keyword>
<dbReference type="OrthoDB" id="5292888at2"/>
<dbReference type="GO" id="GO:0016787">
    <property type="term" value="F:hydrolase activity"/>
    <property type="evidence" value="ECO:0007669"/>
    <property type="project" value="UniProtKB-KW"/>
</dbReference>
<accession>A0A3B0CIF3</accession>
<dbReference type="PROSITE" id="PS51186">
    <property type="entry name" value="GNAT"/>
    <property type="match status" value="1"/>
</dbReference>
<feature type="domain" description="N-acetyltransferase" evidence="4">
    <location>
        <begin position="142"/>
        <end position="305"/>
    </location>
</feature>
<dbReference type="Pfam" id="PF00583">
    <property type="entry name" value="Acetyltransf_1"/>
    <property type="match status" value="1"/>
</dbReference>
<dbReference type="Pfam" id="PF00293">
    <property type="entry name" value="NUDIX"/>
    <property type="match status" value="1"/>
</dbReference>
<evidence type="ECO:0000259" key="4">
    <source>
        <dbReference type="PROSITE" id="PS51186"/>
    </source>
</evidence>
<reference evidence="6 7" key="1">
    <citation type="journal article" date="2007" name="Int. J. Syst. Evol. Microbiol.">
        <title>Paenibacillus ginsengarvi sp. nov., isolated from soil from ginseng cultivation.</title>
        <authorList>
            <person name="Yoon M.H."/>
            <person name="Ten L.N."/>
            <person name="Im W.T."/>
        </authorList>
    </citation>
    <scope>NUCLEOTIDE SEQUENCE [LARGE SCALE GENOMIC DNA]</scope>
    <source>
        <strain evidence="6 7">KCTC 13059</strain>
    </source>
</reference>
<sequence length="314" mass="35234">MSNRSCAAIVNNGRILMVKQIYKGEQLWTLPGGSIEAGESPAAASVREAREETGLEIEVVKLLVETYSDRIKGMYYCYQGRVISGTARLGTDPELAEDEQQLQELRWVPLADARDHQEIRRIEGLLDGVVEENVKQPAPAQVQIREAGPADIEGIAEVHVRSWQTTYRGIIADDFLAGLSVEKRKKNWEWTFHNLNQDEAVFLALDDKGQIAGFCSGGKCRELGGDYDGELYAIYLLREYQGTGIGRKLAGHLVRHLKANGYKAMMVWVLERNPAVDFYRRLGAKPFTRKEIRIGEDVLIEIGLGWESIDVVQV</sequence>
<evidence type="ECO:0000313" key="6">
    <source>
        <dbReference type="EMBL" id="RKN84099.1"/>
    </source>
</evidence>